<dbReference type="STRING" id="398673.A0A2P4ZLJ2"/>
<evidence type="ECO:0000259" key="9">
    <source>
        <dbReference type="Pfam" id="PF12359"/>
    </source>
</evidence>
<evidence type="ECO:0000313" key="12">
    <source>
        <dbReference type="Proteomes" id="UP000054821"/>
    </source>
</evidence>
<evidence type="ECO:0000256" key="5">
    <source>
        <dbReference type="ARBA" id="ARBA00022801"/>
    </source>
</evidence>
<dbReference type="Proteomes" id="UP000054821">
    <property type="component" value="Unassembled WGS sequence"/>
</dbReference>
<protein>
    <recommendedName>
        <fullName evidence="2">ubiquitinyl hydrolase 1</fullName>
        <ecNumber evidence="2">3.4.19.12</ecNumber>
    </recommendedName>
</protein>
<keyword evidence="5" id="KW-0378">Hydrolase</keyword>
<name>A0A2P4ZLJ2_9HYPO</name>
<dbReference type="GeneID" id="29984055"/>
<feature type="domain" description="DUF3638" evidence="8">
    <location>
        <begin position="2036"/>
        <end position="2257"/>
    </location>
</feature>
<sequence>MAEPVLNAASSGLSPQMLEYIFHHVFLPPQLPDGDDASPANELRLIELVRECLIEFLPEADPSYHEAIKSAAALMKNTHIATSYDGYLQEDGVRAVLKQIGPHNSSKSFASFYITAQNAGVMLRLANDSVIFEMFELCPTSGSVYSNAGRLIRQFPAVAVGIPVHIFAQGDFQDVLAKTLVKMSYQAVNEALPKARKANQYHTEERDTIDPKIVTELLYGFLRGVGNEVDTTGITKNTREEVLWKQSKLPWRRSAVWLLIRLSLQLTLDRATVGSGELYKSFIIFFLSRILSAANDNMMGSEILTTMSTKISRRLLKLRQPVDGRWLTDVHKVVSIATKFVDILWQQICNEAKSQFDLTRLQSLNLAGDTRISIPGLTDFISSISERRNVSQSSSFCPKSGITAFVPENLPSIPNQIGENDLPYHLAMVESWVATHLDDWINKHIEDESACIVLFNLMRKYHVAGRNWYSSRPEGASRMILVILELWVAADRAATREFPLLNNYQHEIPIEVFQSLLIGSRKGMQRLHIVETYLTRRRDLARPKKRASVFTSYGQRKSFPVEYFSQSLAHQNLLQRIEARASLDKQAKLEEFRLRRAQYDSLMQRYGQEVCQNVSWEEDGVWHTEHASDCKRCALRSTATKMSINIYEWPLSSSSPEAQATVFELALPSSFGAWRDGTLYLIDDVLQSTRSQDEKLHSEYPLRSYAGLSGFFQSDTKWRIHLLSESKPHVVTHRRNIKIGHSTESDVCVNNGLQLRYFDNNRGTFVKAFTASIWLSTLCTFKLGSDLNQLKHFLVRTHNEPNGEAPNTVIASQAFCPENMSLGEYKALATLPFGYRIQWMSILTQLAMPDVDFNKTETAIFLLQLSLQAGPNEQNAIERCAHARLTDAEFGRAMLDQLQECVSRIKENWESHTAMWIFIFIAARLLSMTTTPALRLSIFNLLKECREISYHWLARLHSRAYASRNEEERVQFSQIALRVSLVCADTFNVGGKLLAHILSDPRQAAILIETSININNNTSLMEKDQDELKRIMYDRWIFTMHRSRPMLLDEILHGGTPCLDIAIKRCWPDFNRMGEWDLVDSTCSWLEAVSGQLKICVNILTGELLVNGDPLSRLPRKYEVHPDYRKLFEAFILDVMPSSSPGMKFCSSKDVEGYAAHFSMDDESSSSQEDLMVRLDGQNPVLDLIPSRLFTSWLPNSFIDDYTHWYNQTTKCIEFRPIGDPWKSFAQGWTLRQHKKRWKLTRAGNISLLSPGSSSASYIASILSPLDTDLHLHMLFDVKMGNLEIRVTRLQLEFTLNKGESAIISRQFRGMQIDPDQYVGTLIGFNSKLVMKDSHSSENRIMIIPEGNINFQANAEGHISVDVAYGTANRVQRYLIDSQLRHLVGNATAQSKLYIAYIHALTSYCISDPFLGRTGTEESLSILESASIRSIDYLTPDNVQLLQVIANLSPHRDYYPKHLKHMQKVQWSPVLSFMAQDSRFYKSVGSILDRVSDMGFLYPSDETFTVELAHNEMELINREIFRNSRYQVSGFGAEDFKTTRDIVYAPRDRGQSSGKTADVIETTFRIYNNIKTVAQRTEKGTLDTLYGLLSGARETIASKSIPSRQEIQYGAEWLGDPKMFLPTYWCRLHFAFQTNPSWINRFQTMIWLATLSYSSQCQLMVLQALMMMTQSTRLAAVSLPEGSEFKLNEGYQVDIHQLRNLVEGATREFGPTSPEMKLPPHGIETSKKTRKRRKSEFNKAKGNKVTSFANKLAAQWPNDKLFRPHEHGSEPYIDASSALALAEGKWRIWLANSRFREYLQRFIHAFNVIQVGNVSVPRTSYPTYQASATRPRGYISTDEVFRNMPPVISNAPLLNVKALQRIADTEEDANTKLVGLLDHLDSQVQLDYERRYLSELRKSLLDLRGLTKMQFEKNDISMRSKIFELYLQQCKSFAQECYDGLVKAVLPESACSLGPADRSINIRSTISAAGFYPRVCPIFFLQQLTRYRWPSLTDAWKKAITTYAIAITSLQQAQRLVNLQDNEIDLLQELENTCSRKWDPLQHPEWLLLECESGIIIRHVQHQIAEQMISPRDNENAVMQLNMGEGKSSVIVPIAATALSDGSQIVRVIVAKPQAKQMHQMLMAKLSGLLDRAIFQLPFSRAVHMDVNKAKFVHKLAHRCMNEGGILLIQPEHLLSFQLMGLECAINGFGGVARPLLETQRLFNTSSRDIVDESDENFSVKFELIYTMGKQKPIEHTPERWVVIQNILARFARICLQLKSSFPESLDVDDRYPERFPRIRILRPDAESTILTRLAEFICNTGMSGFPIARQRTQIRNAVKRYISNTELTNKEINAVEQSAFWGETTADNILLLRGLLSGGILSFVFGQKRWRVDYGTHPNRETKTRLAVPFRAKDNPTPRSEFSHPDVVIALTCLSYYYKGLQDDELFEALELLIRSDNPDLEYRAWVETAPELPLCFRHLTGINIRDRTQCVSDVFPHLRYAKGSIDYFLSRMVFAKESREFPHKLSASGWDLGKRKTNPTTGFSGTNDSRYILPMDIKQLDLPEQSHTNALVLKHLLRSENGIMLMPKETKEVNLESESLLEMVSQMNSKTRVVLDVGAQIIDLDNFQFAKTWLKRYQDDDSVQAVVFFNETDELMVLDRVGKVEPLQISPFATQLDQCLVFLDEAHTRGTDLRLPTNYQAAVTLGVNLTKDKLVQACMRMRKLGRGQSVVFCIPKDIEQKIRVQKDINSSTTEGISVSDVLCWAIFETWHDLRRMVPLWLTQGVRYYEQEAFWSEEEQHLPLKGTWAKKFLEPEAQSLDSRYRPKSGYESAELLKRARPAVKMQFQRRCEEFGLINFRSSSLQEEQERELSPETEQERQVEQPAHALAERHTCHPDLRSFIKLGEIPVGSGAFRPAFQALKRTSAVQYFDLREFPSGIWVTEDFSKTVKLEIMPDSGMDLFQRPVQWILTSKLEWSTTVSRLVIISPWEAHELMPDIEASKFVTLHLYAPRSNLGFRPLDQLTLYTVPQRRKKSVIPPGMMAELNIFAGQLYLSSFKEYVEVCTKLGLAWSPADESVVLGPDGFIPPGANSGHLVNKSEFTKSPVQFIKVLVTKIRRNCETVEKTHIGKMLDGILLTEEDFEDDVN</sequence>
<evidence type="ECO:0000313" key="11">
    <source>
        <dbReference type="EMBL" id="PON25158.1"/>
    </source>
</evidence>
<gene>
    <name evidence="11" type="ORF">TGAM01_v205844</name>
</gene>
<evidence type="ECO:0000256" key="2">
    <source>
        <dbReference type="ARBA" id="ARBA00012759"/>
    </source>
</evidence>
<dbReference type="Pfam" id="PF20255">
    <property type="entry name" value="DUF6606"/>
    <property type="match status" value="1"/>
</dbReference>
<organism evidence="11 12">
    <name type="scientific">Trichoderma gamsii</name>
    <dbReference type="NCBI Taxonomy" id="398673"/>
    <lineage>
        <taxon>Eukaryota</taxon>
        <taxon>Fungi</taxon>
        <taxon>Dikarya</taxon>
        <taxon>Ascomycota</taxon>
        <taxon>Pezizomycotina</taxon>
        <taxon>Sordariomycetes</taxon>
        <taxon>Hypocreomycetidae</taxon>
        <taxon>Hypocreales</taxon>
        <taxon>Hypocreaceae</taxon>
        <taxon>Trichoderma</taxon>
    </lineage>
</organism>
<feature type="region of interest" description="Disordered" evidence="7">
    <location>
        <begin position="2846"/>
        <end position="2867"/>
    </location>
</feature>
<dbReference type="PANTHER" id="PTHR13367:SF34">
    <property type="match status" value="1"/>
</dbReference>
<accession>A0A2P4ZLJ2</accession>
<evidence type="ECO:0000256" key="3">
    <source>
        <dbReference type="ARBA" id="ARBA00022670"/>
    </source>
</evidence>
<feature type="domain" description="DUF3645" evidence="9">
    <location>
        <begin position="2378"/>
        <end position="2413"/>
    </location>
</feature>
<dbReference type="GO" id="GO:0006508">
    <property type="term" value="P:proteolysis"/>
    <property type="evidence" value="ECO:0007669"/>
    <property type="project" value="UniProtKB-KW"/>
</dbReference>
<keyword evidence="4" id="KW-0833">Ubl conjugation pathway</keyword>
<feature type="compositionally biased region" description="Basic and acidic residues" evidence="7">
    <location>
        <begin position="2851"/>
        <end position="2863"/>
    </location>
</feature>
<evidence type="ECO:0000259" key="8">
    <source>
        <dbReference type="Pfam" id="PF12340"/>
    </source>
</evidence>
<dbReference type="RefSeq" id="XP_024405492.1">
    <property type="nucleotide sequence ID" value="XM_024549733.1"/>
</dbReference>
<proteinExistence type="predicted"/>
<dbReference type="InterPro" id="IPR022099">
    <property type="entry name" value="DUF3638"/>
</dbReference>
<evidence type="ECO:0000259" key="10">
    <source>
        <dbReference type="Pfam" id="PF20255"/>
    </source>
</evidence>
<dbReference type="Pfam" id="PF12359">
    <property type="entry name" value="DUF3645"/>
    <property type="match status" value="1"/>
</dbReference>
<evidence type="ECO:0000256" key="7">
    <source>
        <dbReference type="SAM" id="MobiDB-lite"/>
    </source>
</evidence>
<comment type="catalytic activity">
    <reaction evidence="1">
        <text>Thiol-dependent hydrolysis of ester, thioester, amide, peptide and isopeptide bonds formed by the C-terminal Gly of ubiquitin (a 76-residue protein attached to proteins as an intracellular targeting signal).</text>
        <dbReference type="EC" id="3.4.19.12"/>
    </reaction>
</comment>
<reference evidence="11 12" key="1">
    <citation type="journal article" date="2016" name="Genome Announc.">
        <title>Draft Whole-Genome Sequence of Trichoderma gamsii T6085, a Promising Biocontrol Agent of Fusarium Head Blight on Wheat.</title>
        <authorList>
            <person name="Baroncelli R."/>
            <person name="Zapparata A."/>
            <person name="Piaggeschi G."/>
            <person name="Sarrocco S."/>
            <person name="Vannacci G."/>
        </authorList>
    </citation>
    <scope>NUCLEOTIDE SEQUENCE [LARGE SCALE GENOMIC DNA]</scope>
    <source>
        <strain evidence="11 12">T6085</strain>
    </source>
</reference>
<dbReference type="EMBL" id="JPDN02000019">
    <property type="protein sequence ID" value="PON25158.1"/>
    <property type="molecule type" value="Genomic_DNA"/>
</dbReference>
<dbReference type="PANTHER" id="PTHR13367">
    <property type="entry name" value="UBIQUITIN THIOESTERASE"/>
    <property type="match status" value="1"/>
</dbReference>
<dbReference type="InterPro" id="IPR046541">
    <property type="entry name" value="DUF6606"/>
</dbReference>
<evidence type="ECO:0000256" key="4">
    <source>
        <dbReference type="ARBA" id="ARBA00022786"/>
    </source>
</evidence>
<dbReference type="Pfam" id="PF12340">
    <property type="entry name" value="DUF3638"/>
    <property type="match status" value="1"/>
</dbReference>
<dbReference type="EC" id="3.4.19.12" evidence="2"/>
<comment type="caution">
    <text evidence="11">The sequence shown here is derived from an EMBL/GenBank/DDBJ whole genome shotgun (WGS) entry which is preliminary data.</text>
</comment>
<dbReference type="InterPro" id="IPR051346">
    <property type="entry name" value="OTU_Deubiquitinase"/>
</dbReference>
<evidence type="ECO:0000256" key="1">
    <source>
        <dbReference type="ARBA" id="ARBA00000707"/>
    </source>
</evidence>
<feature type="region of interest" description="Disordered" evidence="7">
    <location>
        <begin position="1709"/>
        <end position="1740"/>
    </location>
</feature>
<keyword evidence="6" id="KW-0788">Thiol protease</keyword>
<keyword evidence="3" id="KW-0645">Protease</keyword>
<feature type="domain" description="DUF6606" evidence="10">
    <location>
        <begin position="21"/>
        <end position="291"/>
    </location>
</feature>
<keyword evidence="12" id="KW-1185">Reference proteome</keyword>
<dbReference type="GO" id="GO:0004843">
    <property type="term" value="F:cysteine-type deubiquitinase activity"/>
    <property type="evidence" value="ECO:0007669"/>
    <property type="project" value="UniProtKB-EC"/>
</dbReference>
<dbReference type="InterPro" id="IPR022105">
    <property type="entry name" value="DUF3645"/>
</dbReference>
<evidence type="ECO:0000256" key="6">
    <source>
        <dbReference type="ARBA" id="ARBA00022807"/>
    </source>
</evidence>